<dbReference type="InterPro" id="IPR051159">
    <property type="entry name" value="Hexapeptide_acetyltransf"/>
</dbReference>
<dbReference type="CDD" id="cd04647">
    <property type="entry name" value="LbH_MAT_like"/>
    <property type="match status" value="1"/>
</dbReference>
<name>A0A7W7N874_9FLAO</name>
<dbReference type="PANTHER" id="PTHR23416">
    <property type="entry name" value="SIALIC ACID SYNTHASE-RELATED"/>
    <property type="match status" value="1"/>
</dbReference>
<keyword evidence="4" id="KW-1185">Reference proteome</keyword>
<dbReference type="InterPro" id="IPR011004">
    <property type="entry name" value="Trimer_LpxA-like_sf"/>
</dbReference>
<dbReference type="GO" id="GO:0005829">
    <property type="term" value="C:cytosol"/>
    <property type="evidence" value="ECO:0007669"/>
    <property type="project" value="TreeGrafter"/>
</dbReference>
<dbReference type="Pfam" id="PF00132">
    <property type="entry name" value="Hexapep"/>
    <property type="match status" value="1"/>
</dbReference>
<evidence type="ECO:0000256" key="1">
    <source>
        <dbReference type="ARBA" id="ARBA00007274"/>
    </source>
</evidence>
<dbReference type="AlphaFoldDB" id="A0A7W7N874"/>
<dbReference type="InterPro" id="IPR001451">
    <property type="entry name" value="Hexapep"/>
</dbReference>
<dbReference type="RefSeq" id="WP_221433471.1">
    <property type="nucleotide sequence ID" value="NZ_JACHLD010000006.1"/>
</dbReference>
<accession>A0A7W7N874</accession>
<comment type="caution">
    <text evidence="3">The sequence shown here is derived from an EMBL/GenBank/DDBJ whole genome shotgun (WGS) entry which is preliminary data.</text>
</comment>
<dbReference type="EMBL" id="JACHLD010000006">
    <property type="protein sequence ID" value="MBB4803660.1"/>
    <property type="molecule type" value="Genomic_DNA"/>
</dbReference>
<dbReference type="SUPFAM" id="SSF51161">
    <property type="entry name" value="Trimeric LpxA-like enzymes"/>
    <property type="match status" value="1"/>
</dbReference>
<evidence type="ECO:0000256" key="2">
    <source>
        <dbReference type="ARBA" id="ARBA00022679"/>
    </source>
</evidence>
<evidence type="ECO:0000313" key="4">
    <source>
        <dbReference type="Proteomes" id="UP000561681"/>
    </source>
</evidence>
<dbReference type="EC" id="2.3.1.79" evidence="3"/>
<keyword evidence="2 3" id="KW-0808">Transferase</keyword>
<reference evidence="3 4" key="1">
    <citation type="submission" date="2020-08" db="EMBL/GenBank/DDBJ databases">
        <title>Functional genomics of gut bacteria from endangered species of beetles.</title>
        <authorList>
            <person name="Carlos-Shanley C."/>
        </authorList>
    </citation>
    <scope>NUCLEOTIDE SEQUENCE [LARGE SCALE GENOMIC DNA]</scope>
    <source>
        <strain evidence="3 4">S00142</strain>
    </source>
</reference>
<organism evidence="3 4">
    <name type="scientific">Flavobacterium nitrogenifigens</name>
    <dbReference type="NCBI Taxonomy" id="1617283"/>
    <lineage>
        <taxon>Bacteria</taxon>
        <taxon>Pseudomonadati</taxon>
        <taxon>Bacteroidota</taxon>
        <taxon>Flavobacteriia</taxon>
        <taxon>Flavobacteriales</taxon>
        <taxon>Flavobacteriaceae</taxon>
        <taxon>Flavobacterium</taxon>
    </lineage>
</organism>
<proteinExistence type="inferred from homology"/>
<evidence type="ECO:0000313" key="3">
    <source>
        <dbReference type="EMBL" id="MBB4803660.1"/>
    </source>
</evidence>
<gene>
    <name evidence="3" type="ORF">HNP37_003735</name>
</gene>
<dbReference type="Proteomes" id="UP000561681">
    <property type="component" value="Unassembled WGS sequence"/>
</dbReference>
<dbReference type="Gene3D" id="2.160.10.10">
    <property type="entry name" value="Hexapeptide repeat proteins"/>
    <property type="match status" value="1"/>
</dbReference>
<dbReference type="PANTHER" id="PTHR23416:SF23">
    <property type="entry name" value="ACETYLTRANSFERASE C18B11.09C-RELATED"/>
    <property type="match status" value="1"/>
</dbReference>
<protein>
    <submittedName>
        <fullName evidence="3">Maltose O-acetyltransferase</fullName>
        <ecNumber evidence="3">2.3.1.79</ecNumber>
    </submittedName>
</protein>
<sequence>MLKRIKQKLKSCYLSYKQKELKSISSYHIHPTALIYNKCNVLLDKTSLICEYVIVRAPDAILKIGKNTQIGPFSVFFVSHYGITIGNDVMIAPHCVFASGNHEYKRLELPMIKAGSFSNGPIIIEDDVWIGANCTITDNVRIGKGAVIAANSIVNKDVAPYDIVGGVPAKRISSRLN</sequence>
<keyword evidence="3" id="KW-0012">Acyltransferase</keyword>
<comment type="similarity">
    <text evidence="1">Belongs to the transferase hexapeptide repeat family.</text>
</comment>
<dbReference type="GO" id="GO:0008925">
    <property type="term" value="F:maltose O-acetyltransferase activity"/>
    <property type="evidence" value="ECO:0007669"/>
    <property type="project" value="UniProtKB-EC"/>
</dbReference>